<evidence type="ECO:0000313" key="7">
    <source>
        <dbReference type="EMBL" id="QTH72870.1"/>
    </source>
</evidence>
<dbReference type="InterPro" id="IPR013324">
    <property type="entry name" value="RNA_pol_sigma_r3/r4-like"/>
</dbReference>
<dbReference type="InterPro" id="IPR007627">
    <property type="entry name" value="RNA_pol_sigma70_r2"/>
</dbReference>
<dbReference type="Proteomes" id="UP000664904">
    <property type="component" value="Chromosome"/>
</dbReference>
<dbReference type="Pfam" id="PF04542">
    <property type="entry name" value="Sigma70_r2"/>
    <property type="match status" value="1"/>
</dbReference>
<dbReference type="Pfam" id="PF08281">
    <property type="entry name" value="Sigma70_r4_2"/>
    <property type="match status" value="1"/>
</dbReference>
<dbReference type="NCBIfam" id="TIGR02937">
    <property type="entry name" value="sigma70-ECF"/>
    <property type="match status" value="1"/>
</dbReference>
<dbReference type="InterPro" id="IPR039425">
    <property type="entry name" value="RNA_pol_sigma-70-like"/>
</dbReference>
<evidence type="ECO:0000259" key="5">
    <source>
        <dbReference type="Pfam" id="PF04542"/>
    </source>
</evidence>
<evidence type="ECO:0000256" key="1">
    <source>
        <dbReference type="ARBA" id="ARBA00010641"/>
    </source>
</evidence>
<protein>
    <submittedName>
        <fullName evidence="7">Sigma-70 family RNA polymerase sigma factor</fullName>
    </submittedName>
</protein>
<reference evidence="7" key="1">
    <citation type="submission" date="2021-03" db="EMBL/GenBank/DDBJ databases">
        <title>Complete Genome of Pseudoalteromonas xiamenensis STKMTI.2, a new potential marine bacterium producing anti-Vibrio compounds.</title>
        <authorList>
            <person name="Handayani D.P."/>
            <person name="Isnansetyo A."/>
            <person name="Istiqomah I."/>
            <person name="Jumina J."/>
        </authorList>
    </citation>
    <scope>NUCLEOTIDE SEQUENCE</scope>
    <source>
        <strain evidence="7">STKMTI.2</strain>
    </source>
</reference>
<evidence type="ECO:0000313" key="8">
    <source>
        <dbReference type="Proteomes" id="UP000664904"/>
    </source>
</evidence>
<dbReference type="AlphaFoldDB" id="A0A975DJG8"/>
<dbReference type="InterPro" id="IPR013249">
    <property type="entry name" value="RNA_pol_sigma70_r4_t2"/>
</dbReference>
<dbReference type="PANTHER" id="PTHR43133:SF63">
    <property type="entry name" value="RNA POLYMERASE SIGMA FACTOR FECI-RELATED"/>
    <property type="match status" value="1"/>
</dbReference>
<evidence type="ECO:0000259" key="6">
    <source>
        <dbReference type="Pfam" id="PF08281"/>
    </source>
</evidence>
<accession>A0A975DJG8</accession>
<evidence type="ECO:0000256" key="3">
    <source>
        <dbReference type="ARBA" id="ARBA00023082"/>
    </source>
</evidence>
<keyword evidence="3" id="KW-0731">Sigma factor</keyword>
<evidence type="ECO:0000256" key="4">
    <source>
        <dbReference type="ARBA" id="ARBA00023163"/>
    </source>
</evidence>
<feature type="domain" description="RNA polymerase sigma-70 region 2" evidence="5">
    <location>
        <begin position="6"/>
        <end position="69"/>
    </location>
</feature>
<dbReference type="SUPFAM" id="SSF88946">
    <property type="entry name" value="Sigma2 domain of RNA polymerase sigma factors"/>
    <property type="match status" value="1"/>
</dbReference>
<dbReference type="Gene3D" id="1.10.1740.10">
    <property type="match status" value="1"/>
</dbReference>
<name>A0A975DJG8_9GAMM</name>
<comment type="similarity">
    <text evidence="1">Belongs to the sigma-70 factor family. ECF subfamily.</text>
</comment>
<organism evidence="7 8">
    <name type="scientific">Pseudoalteromonas xiamenensis</name>
    <dbReference type="NCBI Taxonomy" id="882626"/>
    <lineage>
        <taxon>Bacteria</taxon>
        <taxon>Pseudomonadati</taxon>
        <taxon>Pseudomonadota</taxon>
        <taxon>Gammaproteobacteria</taxon>
        <taxon>Alteromonadales</taxon>
        <taxon>Pseudoalteromonadaceae</taxon>
        <taxon>Pseudoalteromonas</taxon>
    </lineage>
</organism>
<dbReference type="InterPro" id="IPR036388">
    <property type="entry name" value="WH-like_DNA-bd_sf"/>
</dbReference>
<dbReference type="EMBL" id="CP072133">
    <property type="protein sequence ID" value="QTH72870.1"/>
    <property type="molecule type" value="Genomic_DNA"/>
</dbReference>
<dbReference type="KEGG" id="pxi:J5O05_08030"/>
<proteinExistence type="inferred from homology"/>
<dbReference type="GO" id="GO:0003677">
    <property type="term" value="F:DNA binding"/>
    <property type="evidence" value="ECO:0007669"/>
    <property type="project" value="InterPro"/>
</dbReference>
<dbReference type="InterPro" id="IPR013325">
    <property type="entry name" value="RNA_pol_sigma_r2"/>
</dbReference>
<dbReference type="PANTHER" id="PTHR43133">
    <property type="entry name" value="RNA POLYMERASE ECF-TYPE SIGMA FACTO"/>
    <property type="match status" value="1"/>
</dbReference>
<dbReference type="GO" id="GO:0016987">
    <property type="term" value="F:sigma factor activity"/>
    <property type="evidence" value="ECO:0007669"/>
    <property type="project" value="UniProtKB-KW"/>
</dbReference>
<feature type="domain" description="RNA polymerase sigma factor 70 region 4 type 2" evidence="6">
    <location>
        <begin position="101"/>
        <end position="144"/>
    </location>
</feature>
<dbReference type="SUPFAM" id="SSF88659">
    <property type="entry name" value="Sigma3 and sigma4 domains of RNA polymerase sigma factors"/>
    <property type="match status" value="1"/>
</dbReference>
<gene>
    <name evidence="7" type="ORF">J5O05_08030</name>
</gene>
<dbReference type="Gene3D" id="1.10.10.10">
    <property type="entry name" value="Winged helix-like DNA-binding domain superfamily/Winged helix DNA-binding domain"/>
    <property type="match status" value="1"/>
</dbReference>
<evidence type="ECO:0000256" key="2">
    <source>
        <dbReference type="ARBA" id="ARBA00023015"/>
    </source>
</evidence>
<sequence length="159" mass="18352">MIQTQREKMIAYLTSILHCHYLAEDALQETFIRLSNLSIEQLKEVENPSAYCYQTARNIAIDMLRKRTRESWVDLDNTSPCQCIDNQPSAEDSLIEQNLNRRIMQAVTTLSSRHQTILSLYKWGDYKQKDIAQICAISPTLVNFILQEVVSTCQNALTH</sequence>
<keyword evidence="2" id="KW-0805">Transcription regulation</keyword>
<keyword evidence="4" id="KW-0804">Transcription</keyword>
<dbReference type="GO" id="GO:0006352">
    <property type="term" value="P:DNA-templated transcription initiation"/>
    <property type="evidence" value="ECO:0007669"/>
    <property type="project" value="InterPro"/>
</dbReference>
<dbReference type="InterPro" id="IPR014284">
    <property type="entry name" value="RNA_pol_sigma-70_dom"/>
</dbReference>
<keyword evidence="8" id="KW-1185">Reference proteome</keyword>